<name>A0AA88GIH2_NAELO</name>
<accession>A0AA88GIH2</accession>
<feature type="compositionally biased region" description="Low complexity" evidence="1">
    <location>
        <begin position="41"/>
        <end position="51"/>
    </location>
</feature>
<organism evidence="2 3">
    <name type="scientific">Naegleria lovaniensis</name>
    <name type="common">Amoeba</name>
    <dbReference type="NCBI Taxonomy" id="51637"/>
    <lineage>
        <taxon>Eukaryota</taxon>
        <taxon>Discoba</taxon>
        <taxon>Heterolobosea</taxon>
        <taxon>Tetramitia</taxon>
        <taxon>Eutetramitia</taxon>
        <taxon>Vahlkampfiidae</taxon>
        <taxon>Naegleria</taxon>
    </lineage>
</organism>
<dbReference type="AlphaFoldDB" id="A0AA88GIH2"/>
<dbReference type="GeneID" id="68101048"/>
<evidence type="ECO:0000313" key="3">
    <source>
        <dbReference type="Proteomes" id="UP000816034"/>
    </source>
</evidence>
<feature type="compositionally biased region" description="Polar residues" evidence="1">
    <location>
        <begin position="1"/>
        <end position="12"/>
    </location>
</feature>
<dbReference type="Proteomes" id="UP000816034">
    <property type="component" value="Unassembled WGS sequence"/>
</dbReference>
<dbReference type="EMBL" id="PYSW02000035">
    <property type="protein sequence ID" value="KAG2377972.1"/>
    <property type="molecule type" value="Genomic_DNA"/>
</dbReference>
<gene>
    <name evidence="2" type="ORF">C9374_008594</name>
</gene>
<proteinExistence type="predicted"/>
<evidence type="ECO:0000313" key="2">
    <source>
        <dbReference type="EMBL" id="KAG2377972.1"/>
    </source>
</evidence>
<dbReference type="RefSeq" id="XP_044545234.1">
    <property type="nucleotide sequence ID" value="XM_044698687.1"/>
</dbReference>
<protein>
    <submittedName>
        <fullName evidence="2">Uncharacterized protein</fullName>
    </submittedName>
</protein>
<reference evidence="2 3" key="1">
    <citation type="journal article" date="2018" name="BMC Genomics">
        <title>The genome of Naegleria lovaniensis, the basis for a comparative approach to unravel pathogenicity factors of the human pathogenic amoeba N. fowleri.</title>
        <authorList>
            <person name="Liechti N."/>
            <person name="Schurch N."/>
            <person name="Bruggmann R."/>
            <person name="Wittwer M."/>
        </authorList>
    </citation>
    <scope>NUCLEOTIDE SEQUENCE [LARGE SCALE GENOMIC DNA]</scope>
    <source>
        <strain evidence="2 3">ATCC 30569</strain>
    </source>
</reference>
<evidence type="ECO:0000256" key="1">
    <source>
        <dbReference type="SAM" id="MobiDB-lite"/>
    </source>
</evidence>
<keyword evidence="3" id="KW-1185">Reference proteome</keyword>
<comment type="caution">
    <text evidence="2">The sequence shown here is derived from an EMBL/GenBank/DDBJ whole genome shotgun (WGS) entry which is preliminary data.</text>
</comment>
<sequence length="325" mass="37166">MISGSDPPTSSTQDDHPTTKKHLTPSSSSEFEEHKKRKIQDSSSSQQQQVQNKAEYLRGFLQRLRTWGLGATPTSVQALVSFLTNHSEEFFDDFQLFVENAQKIKERFAKVDVNERSTSTQLREEFVKNSLNSYGSDSFVFGRNSSTIMDSIDSGEVVVLVSDEDEDSSLEQHMMEDQSMGVTSSSTTYQDDDSIEDVTITSSVASSSANEQVTLAPNSKSNGRNWSREKWLTSLTEQLTNFNVDRLTEQQKKAYKTNSHYLLESTAKKDSNKRRYRNLFREFPALFYIYSYTNFIGRITMVKSIFEDHPDLKPLTELPKDKIIW</sequence>
<feature type="region of interest" description="Disordered" evidence="1">
    <location>
        <begin position="1"/>
        <end position="51"/>
    </location>
</feature>
<feature type="region of interest" description="Disordered" evidence="1">
    <location>
        <begin position="165"/>
        <end position="193"/>
    </location>
</feature>